<feature type="region of interest" description="Disordered" evidence="2">
    <location>
        <begin position="306"/>
        <end position="365"/>
    </location>
</feature>
<evidence type="ECO:0000259" key="3">
    <source>
        <dbReference type="SMART" id="SM00717"/>
    </source>
</evidence>
<dbReference type="InterPro" id="IPR001005">
    <property type="entry name" value="SANT/Myb"/>
</dbReference>
<evidence type="ECO:0000256" key="1">
    <source>
        <dbReference type="ARBA" id="ARBA00004123"/>
    </source>
</evidence>
<sequence>MATRRTRIKAVANVHQRRKNVEETIIKSEELEISAKKDISGKVDTEKKSVPAPEECKLDSNNKDPLDYSVPIDEIQETSNVTKQASKATKEEIVEAPKISADEFLHPSTVLDPFTQNNDVGFLKPTNFNTSRSAEVEKDIVQITNIAELRESTQEPSIKRASLPESFSNKDYGIKDNLQGIQQNENEYHRPPPSPTKINRSRIKAIPRLGYRKTSFSASESEDEGKRNRNRNDSVCSVASLAASEAVTECMSPHKPKETSYKKIVRTELTRKVAEARREFQRKFGFGKPDRQKLTMMDLIYYNPQDNPMIADEKSKSKPEAVPRNEEPAASESVPKEPSIPSSNKENSAAEEETEMPVPQIKIGPTGEIIIDEQSLVVEREDIKRQREEIQKQELIDGDFDTGYGIYKRHKRSKTWTHTETLRFYKALNSLGTDFTIMTDLFPNRSRRELKLKFVKEEKTNRALIDRALMQPCKFDYADLKREVEFEEKEQEEIRRQQEEENRRKKERNVERRKRTLTVQAENEANESAKLRKKVRSRIESRINNTLNNINNSPENDSIGTINVHRRVSIDETSETNRVLGTEETRAEHDRNETRGAYERSENESSQQQHNVENVDGVETEHCTSVDGDMDEERVLEDVDSNDETHRKITKKRRASTENNKPPKLRRHRTKKKTNAESILEDSDADESDIASLSESSDEELVLPSKPTRSGRMPKITKKYMAEREVLRKNVKRRDTENIEPGSIMVIAEDGPNNEPVYKIFMITPDNGRTPVNLSPDSVSRAIQLKKGIAAENILTVCASTDEEDTEDQYVEVEALPENNYTIAHHEAEVVNEDQATVMEIESDYERVLVDGVEKDAKLSPVDGKESNNSEKVILIQCGKECVASEVEIRTDVKSEQHIN</sequence>
<comment type="caution">
    <text evidence="4">The sequence shown here is derived from an EMBL/GenBank/DDBJ whole genome shotgun (WGS) entry which is preliminary data.</text>
</comment>
<feature type="region of interest" description="Disordered" evidence="2">
    <location>
        <begin position="184"/>
        <end position="204"/>
    </location>
</feature>
<feature type="compositionally biased region" description="Acidic residues" evidence="2">
    <location>
        <begin position="679"/>
        <end position="689"/>
    </location>
</feature>
<keyword evidence="5" id="KW-1185">Reference proteome</keyword>
<dbReference type="Proteomes" id="UP001152888">
    <property type="component" value="Unassembled WGS sequence"/>
</dbReference>
<feature type="compositionally biased region" description="Basic and acidic residues" evidence="2">
    <location>
        <begin position="492"/>
        <end position="510"/>
    </location>
</feature>
<feature type="compositionally biased region" description="Basic and acidic residues" evidence="2">
    <location>
        <begin position="311"/>
        <end position="327"/>
    </location>
</feature>
<proteinExistence type="predicted"/>
<dbReference type="GO" id="GO:0000126">
    <property type="term" value="C:transcription factor TFIIIB complex"/>
    <property type="evidence" value="ECO:0007669"/>
    <property type="project" value="TreeGrafter"/>
</dbReference>
<feature type="region of interest" description="Disordered" evidence="2">
    <location>
        <begin position="36"/>
        <end position="70"/>
    </location>
</feature>
<protein>
    <recommendedName>
        <fullName evidence="3">Myb-like domain-containing protein</fullName>
    </recommendedName>
</protein>
<feature type="compositionally biased region" description="Acidic residues" evidence="2">
    <location>
        <begin position="628"/>
        <end position="642"/>
    </location>
</feature>
<reference evidence="4" key="1">
    <citation type="submission" date="2022-03" db="EMBL/GenBank/DDBJ databases">
        <authorList>
            <person name="Sayadi A."/>
        </authorList>
    </citation>
    <scope>NUCLEOTIDE SEQUENCE</scope>
</reference>
<dbReference type="SUPFAM" id="SSF46689">
    <property type="entry name" value="Homeodomain-like"/>
    <property type="match status" value="1"/>
</dbReference>
<accession>A0A9P0MB95</accession>
<dbReference type="InterPro" id="IPR009057">
    <property type="entry name" value="Homeodomain-like_sf"/>
</dbReference>
<organism evidence="4 5">
    <name type="scientific">Acanthoscelides obtectus</name>
    <name type="common">Bean weevil</name>
    <name type="synonym">Bruchus obtectus</name>
    <dbReference type="NCBI Taxonomy" id="200917"/>
    <lineage>
        <taxon>Eukaryota</taxon>
        <taxon>Metazoa</taxon>
        <taxon>Ecdysozoa</taxon>
        <taxon>Arthropoda</taxon>
        <taxon>Hexapoda</taxon>
        <taxon>Insecta</taxon>
        <taxon>Pterygota</taxon>
        <taxon>Neoptera</taxon>
        <taxon>Endopterygota</taxon>
        <taxon>Coleoptera</taxon>
        <taxon>Polyphaga</taxon>
        <taxon>Cucujiformia</taxon>
        <taxon>Chrysomeloidea</taxon>
        <taxon>Chrysomelidae</taxon>
        <taxon>Bruchinae</taxon>
        <taxon>Bruchini</taxon>
        <taxon>Acanthoscelides</taxon>
    </lineage>
</organism>
<dbReference type="GO" id="GO:0070898">
    <property type="term" value="P:RNA polymerase III preinitiation complex assembly"/>
    <property type="evidence" value="ECO:0007669"/>
    <property type="project" value="TreeGrafter"/>
</dbReference>
<dbReference type="PANTHER" id="PTHR22929:SF0">
    <property type="entry name" value="TRANSCRIPTION FACTOR TFIIIB COMPONENT B'' HOMOLOG"/>
    <property type="match status" value="1"/>
</dbReference>
<dbReference type="OrthoDB" id="272624at2759"/>
<dbReference type="SMART" id="SM00717">
    <property type="entry name" value="SANT"/>
    <property type="match status" value="1"/>
</dbReference>
<dbReference type="GO" id="GO:0005634">
    <property type="term" value="C:nucleus"/>
    <property type="evidence" value="ECO:0007669"/>
    <property type="project" value="UniProtKB-SubCell"/>
</dbReference>
<feature type="compositionally biased region" description="Basic and acidic residues" evidence="2">
    <location>
        <begin position="581"/>
        <end position="603"/>
    </location>
</feature>
<dbReference type="EMBL" id="CAKOFQ010007861">
    <property type="protein sequence ID" value="CAH2009154.1"/>
    <property type="molecule type" value="Genomic_DNA"/>
</dbReference>
<feature type="region of interest" description="Disordered" evidence="2">
    <location>
        <begin position="570"/>
        <end position="712"/>
    </location>
</feature>
<dbReference type="GO" id="GO:0001156">
    <property type="term" value="F:TFIIIC-class transcription factor complex binding"/>
    <property type="evidence" value="ECO:0007669"/>
    <property type="project" value="TreeGrafter"/>
</dbReference>
<feature type="compositionally biased region" description="Basic residues" evidence="2">
    <location>
        <begin position="663"/>
        <end position="673"/>
    </location>
</feature>
<dbReference type="Pfam" id="PF15963">
    <property type="entry name" value="Myb_DNA-bind_7"/>
    <property type="match status" value="1"/>
</dbReference>
<dbReference type="AlphaFoldDB" id="A0A9P0MB95"/>
<feature type="region of interest" description="Disordered" evidence="2">
    <location>
        <begin position="488"/>
        <end position="533"/>
    </location>
</feature>
<feature type="compositionally biased region" description="Basic and acidic residues" evidence="2">
    <location>
        <begin position="36"/>
        <end position="66"/>
    </location>
</feature>
<feature type="domain" description="Myb-like" evidence="3">
    <location>
        <begin position="412"/>
        <end position="460"/>
    </location>
</feature>
<evidence type="ECO:0000313" key="5">
    <source>
        <dbReference type="Proteomes" id="UP001152888"/>
    </source>
</evidence>
<dbReference type="InterPro" id="IPR039467">
    <property type="entry name" value="TFIIIB_B''_Myb"/>
</dbReference>
<evidence type="ECO:0000313" key="4">
    <source>
        <dbReference type="EMBL" id="CAH2009154.1"/>
    </source>
</evidence>
<gene>
    <name evidence="4" type="ORF">ACAOBT_LOCUS30655</name>
</gene>
<evidence type="ECO:0000256" key="2">
    <source>
        <dbReference type="SAM" id="MobiDB-lite"/>
    </source>
</evidence>
<comment type="subcellular location">
    <subcellularLocation>
        <location evidence="1">Nucleus</location>
    </subcellularLocation>
</comment>
<dbReference type="PANTHER" id="PTHR22929">
    <property type="entry name" value="RNA POLYMERASE III TRANSCRIPTION INITIATION FACTOR B"/>
    <property type="match status" value="1"/>
</dbReference>
<name>A0A9P0MB95_ACAOB</name>